<keyword evidence="1" id="KW-0812">Transmembrane</keyword>
<sequence>MVSNKGTPPFLTQFRDIFRASQMTLDTVMNDTRAKILICIFLMVATFCIYSQVQD</sequence>
<reference evidence="2" key="1">
    <citation type="submission" date="2018-05" db="EMBL/GenBank/DDBJ databases">
        <authorList>
            <person name="Lanie J.A."/>
            <person name="Ng W.-L."/>
            <person name="Kazmierczak K.M."/>
            <person name="Andrzejewski T.M."/>
            <person name="Davidsen T.M."/>
            <person name="Wayne K.J."/>
            <person name="Tettelin H."/>
            <person name="Glass J.I."/>
            <person name="Rusch D."/>
            <person name="Podicherti R."/>
            <person name="Tsui H.-C.T."/>
            <person name="Winkler M.E."/>
        </authorList>
    </citation>
    <scope>NUCLEOTIDE SEQUENCE</scope>
</reference>
<keyword evidence="1" id="KW-0472">Membrane</keyword>
<organism evidence="2">
    <name type="scientific">marine metagenome</name>
    <dbReference type="NCBI Taxonomy" id="408172"/>
    <lineage>
        <taxon>unclassified sequences</taxon>
        <taxon>metagenomes</taxon>
        <taxon>ecological metagenomes</taxon>
    </lineage>
</organism>
<proteinExistence type="predicted"/>
<dbReference type="AlphaFoldDB" id="A0A382TVE7"/>
<keyword evidence="1" id="KW-1133">Transmembrane helix</keyword>
<feature type="transmembrane region" description="Helical" evidence="1">
    <location>
        <begin position="36"/>
        <end position="53"/>
    </location>
</feature>
<evidence type="ECO:0000256" key="1">
    <source>
        <dbReference type="SAM" id="Phobius"/>
    </source>
</evidence>
<protein>
    <submittedName>
        <fullName evidence="2">Uncharacterized protein</fullName>
    </submittedName>
</protein>
<feature type="non-terminal residue" evidence="2">
    <location>
        <position position="55"/>
    </location>
</feature>
<name>A0A382TVE7_9ZZZZ</name>
<gene>
    <name evidence="2" type="ORF">METZ01_LOCUS378546</name>
</gene>
<dbReference type="EMBL" id="UINC01139257">
    <property type="protein sequence ID" value="SVD25692.1"/>
    <property type="molecule type" value="Genomic_DNA"/>
</dbReference>
<accession>A0A382TVE7</accession>
<evidence type="ECO:0000313" key="2">
    <source>
        <dbReference type="EMBL" id="SVD25692.1"/>
    </source>
</evidence>